<accession>A0ABR4C9G7</accession>
<proteinExistence type="predicted"/>
<feature type="signal peptide" evidence="1">
    <location>
        <begin position="1"/>
        <end position="21"/>
    </location>
</feature>
<sequence>MFKMIVGVLFPLLALAPIASAQAACDADNCLRAVRNTAPAFSGKGTADCKSFFQATSTPPTLTFTATSYVTILPDATTGIVTNTATITPDIVTSIISITEISTPVPTTAVITETSVITSTVTINGEPAALTKRQAATFPPLRVPAYASACAGVLKYANACSCIGVPRSTITATAPSTTTTATVLVTALPSTVLVTQPATTTLSTVTTVVTSLTTLTLDPSTTTVSSTQTDFTTLTSTNIPDPTAPACATVPTTCASPKFYIQVTEGSGDGWFARVIAIGTITEFVRSSNSKAQATVFSIDSDGQLLATYKYLGRDITRVVYYQKNLIAQVWNVFTYSGQSNPRIPSDFAPIYFQLGNGGAECPGSSGSGSSGSLIHAGCDAATFQSFGFCNSAIYSMRKDQDMGFCTGGSNNGYLTGLNFVVV</sequence>
<keyword evidence="3" id="KW-1185">Reference proteome</keyword>
<comment type="caution">
    <text evidence="2">The sequence shown here is derived from an EMBL/GenBank/DDBJ whole genome shotgun (WGS) entry which is preliminary data.</text>
</comment>
<reference evidence="2 3" key="1">
    <citation type="journal article" date="2024" name="Commun. Biol.">
        <title>Comparative genomic analysis of thermophilic fungi reveals convergent evolutionary adaptations and gene losses.</title>
        <authorList>
            <person name="Steindorff A.S."/>
            <person name="Aguilar-Pontes M.V."/>
            <person name="Robinson A.J."/>
            <person name="Andreopoulos B."/>
            <person name="LaButti K."/>
            <person name="Kuo A."/>
            <person name="Mondo S."/>
            <person name="Riley R."/>
            <person name="Otillar R."/>
            <person name="Haridas S."/>
            <person name="Lipzen A."/>
            <person name="Grimwood J."/>
            <person name="Schmutz J."/>
            <person name="Clum A."/>
            <person name="Reid I.D."/>
            <person name="Moisan M.C."/>
            <person name="Butler G."/>
            <person name="Nguyen T.T.M."/>
            <person name="Dewar K."/>
            <person name="Conant G."/>
            <person name="Drula E."/>
            <person name="Henrissat B."/>
            <person name="Hansel C."/>
            <person name="Singer S."/>
            <person name="Hutchinson M.I."/>
            <person name="de Vries R.P."/>
            <person name="Natvig D.O."/>
            <person name="Powell A.J."/>
            <person name="Tsang A."/>
            <person name="Grigoriev I.V."/>
        </authorList>
    </citation>
    <scope>NUCLEOTIDE SEQUENCE [LARGE SCALE GENOMIC DNA]</scope>
    <source>
        <strain evidence="2 3">CBS 494.80</strain>
    </source>
</reference>
<feature type="chain" id="PRO_5045241735" evidence="1">
    <location>
        <begin position="22"/>
        <end position="423"/>
    </location>
</feature>
<organism evidence="2 3">
    <name type="scientific">Oculimacula yallundae</name>
    <dbReference type="NCBI Taxonomy" id="86028"/>
    <lineage>
        <taxon>Eukaryota</taxon>
        <taxon>Fungi</taxon>
        <taxon>Dikarya</taxon>
        <taxon>Ascomycota</taxon>
        <taxon>Pezizomycotina</taxon>
        <taxon>Leotiomycetes</taxon>
        <taxon>Helotiales</taxon>
        <taxon>Ploettnerulaceae</taxon>
        <taxon>Oculimacula</taxon>
    </lineage>
</organism>
<evidence type="ECO:0000313" key="3">
    <source>
        <dbReference type="Proteomes" id="UP001595075"/>
    </source>
</evidence>
<gene>
    <name evidence="2" type="ORF">VTL71DRAFT_2223</name>
</gene>
<dbReference type="Proteomes" id="UP001595075">
    <property type="component" value="Unassembled WGS sequence"/>
</dbReference>
<name>A0ABR4C9G7_9HELO</name>
<evidence type="ECO:0000256" key="1">
    <source>
        <dbReference type="SAM" id="SignalP"/>
    </source>
</evidence>
<evidence type="ECO:0000313" key="2">
    <source>
        <dbReference type="EMBL" id="KAL2066152.1"/>
    </source>
</evidence>
<protein>
    <submittedName>
        <fullName evidence="2">Uncharacterized protein</fullName>
    </submittedName>
</protein>
<dbReference type="EMBL" id="JAZHXI010000011">
    <property type="protein sequence ID" value="KAL2066152.1"/>
    <property type="molecule type" value="Genomic_DNA"/>
</dbReference>
<keyword evidence="1" id="KW-0732">Signal</keyword>